<protein>
    <recommendedName>
        <fullName evidence="4">Cell envelope biogenesis protein TolA</fullName>
    </recommendedName>
</protein>
<keyword evidence="1" id="KW-0732">Signal</keyword>
<evidence type="ECO:0000256" key="1">
    <source>
        <dbReference type="SAM" id="SignalP"/>
    </source>
</evidence>
<keyword evidence="3" id="KW-1185">Reference proteome</keyword>
<evidence type="ECO:0000313" key="3">
    <source>
        <dbReference type="Proteomes" id="UP001525968"/>
    </source>
</evidence>
<sequence>MTFRKKLIYMSAVALISTSVFAITPEEHKAAKAQISADYKAAKTHCSSLKSNAKDVCEKEAKGREKVAGAELDYRVEASERNRHKLATAKADASYEVAKEKCDDLSGNAKDVCVKDAKAAHVRDIEAAKVSEARHEKNVAPEVKAADVSDAKKEAAQKVREADYKAAVERCDSLAGAAKDTCVANAKRTYGM</sequence>
<proteinExistence type="predicted"/>
<comment type="caution">
    <text evidence="2">The sequence shown here is derived from an EMBL/GenBank/DDBJ whole genome shotgun (WGS) entry which is preliminary data.</text>
</comment>
<name>A0ABT2PLM9_9BURK</name>
<dbReference type="Proteomes" id="UP001525968">
    <property type="component" value="Unassembled WGS sequence"/>
</dbReference>
<reference evidence="2 3" key="1">
    <citation type="submission" date="2022-09" db="EMBL/GenBank/DDBJ databases">
        <title>Draft genome of isolate Be4.</title>
        <authorList>
            <person name="Sanchez-Castro I."/>
            <person name="Martinez-Rodriguez P."/>
            <person name="Descostes M."/>
            <person name="Merroun M."/>
        </authorList>
    </citation>
    <scope>NUCLEOTIDE SEQUENCE [LARGE SCALE GENOMIC DNA]</scope>
    <source>
        <strain evidence="2 3">Be4</strain>
    </source>
</reference>
<organism evidence="2 3">
    <name type="scientific">Acidovorax bellezanensis</name>
    <dbReference type="NCBI Taxonomy" id="2976702"/>
    <lineage>
        <taxon>Bacteria</taxon>
        <taxon>Pseudomonadati</taxon>
        <taxon>Pseudomonadota</taxon>
        <taxon>Betaproteobacteria</taxon>
        <taxon>Burkholderiales</taxon>
        <taxon>Comamonadaceae</taxon>
        <taxon>Acidovorax</taxon>
    </lineage>
</organism>
<feature type="signal peptide" evidence="1">
    <location>
        <begin position="1"/>
        <end position="22"/>
    </location>
</feature>
<gene>
    <name evidence="2" type="ORF">N0K08_10825</name>
</gene>
<feature type="chain" id="PRO_5046705427" description="Cell envelope biogenesis protein TolA" evidence="1">
    <location>
        <begin position="23"/>
        <end position="192"/>
    </location>
</feature>
<dbReference type="EMBL" id="JAODYH010000004">
    <property type="protein sequence ID" value="MCT9811128.1"/>
    <property type="molecule type" value="Genomic_DNA"/>
</dbReference>
<accession>A0ABT2PLM9</accession>
<evidence type="ECO:0000313" key="2">
    <source>
        <dbReference type="EMBL" id="MCT9811128.1"/>
    </source>
</evidence>
<evidence type="ECO:0008006" key="4">
    <source>
        <dbReference type="Google" id="ProtNLM"/>
    </source>
</evidence>
<dbReference type="RefSeq" id="WP_261500310.1">
    <property type="nucleotide sequence ID" value="NZ_JAODYH010000004.1"/>
</dbReference>